<keyword evidence="6" id="KW-0539">Nucleus</keyword>
<dbReference type="GO" id="GO:0000290">
    <property type="term" value="P:deadenylation-dependent decapping of nuclear-transcribed mRNA"/>
    <property type="evidence" value="ECO:0007669"/>
    <property type="project" value="InterPro"/>
</dbReference>
<name>V9KS46_CALMI</name>
<dbReference type="GO" id="GO:0005634">
    <property type="term" value="C:nucleus"/>
    <property type="evidence" value="ECO:0007669"/>
    <property type="project" value="UniProtKB-SubCell"/>
</dbReference>
<feature type="domain" description="mRNA decay factor PAT1" evidence="7">
    <location>
        <begin position="242"/>
        <end position="380"/>
    </location>
</feature>
<dbReference type="AlphaFoldDB" id="V9KS46"/>
<dbReference type="GO" id="GO:0033962">
    <property type="term" value="P:P-body assembly"/>
    <property type="evidence" value="ECO:0007669"/>
    <property type="project" value="TreeGrafter"/>
</dbReference>
<comment type="similarity">
    <text evidence="3">Belongs to the PAT1 family.</text>
</comment>
<evidence type="ECO:0000256" key="4">
    <source>
        <dbReference type="ARBA" id="ARBA00022490"/>
    </source>
</evidence>
<proteinExistence type="evidence at transcript level"/>
<comment type="subcellular location">
    <subcellularLocation>
        <location evidence="2">Cytoplasm</location>
    </subcellularLocation>
    <subcellularLocation>
        <location evidence="1">Nucleus</location>
    </subcellularLocation>
</comment>
<dbReference type="PANTHER" id="PTHR21551:SF3">
    <property type="entry name" value="PROTEIN PAT1 HOMOLOG 2"/>
    <property type="match status" value="1"/>
</dbReference>
<evidence type="ECO:0000256" key="1">
    <source>
        <dbReference type="ARBA" id="ARBA00004123"/>
    </source>
</evidence>
<evidence type="ECO:0000256" key="2">
    <source>
        <dbReference type="ARBA" id="ARBA00004496"/>
    </source>
</evidence>
<evidence type="ECO:0000256" key="5">
    <source>
        <dbReference type="ARBA" id="ARBA00022884"/>
    </source>
</evidence>
<evidence type="ECO:0000256" key="6">
    <source>
        <dbReference type="ARBA" id="ARBA00023242"/>
    </source>
</evidence>
<dbReference type="InterPro" id="IPR039900">
    <property type="entry name" value="Pat1-like"/>
</dbReference>
<reference evidence="8" key="1">
    <citation type="journal article" date="2014" name="Nature">
        <title>Elephant shark genome provides unique insights into gnathostome evolution.</title>
        <authorList>
            <consortium name="International Elephant Shark Genome Sequencing Consortium"/>
            <person name="Venkatesh B."/>
            <person name="Lee A.P."/>
            <person name="Ravi V."/>
            <person name="Maurya A.K."/>
            <person name="Lian M.M."/>
            <person name="Swann J.B."/>
            <person name="Ohta Y."/>
            <person name="Flajnik M.F."/>
            <person name="Sutoh Y."/>
            <person name="Kasahara M."/>
            <person name="Hoon S."/>
            <person name="Gangu V."/>
            <person name="Roy S.W."/>
            <person name="Irimia M."/>
            <person name="Korzh V."/>
            <person name="Kondrychyn I."/>
            <person name="Lim Z.W."/>
            <person name="Tay B.H."/>
            <person name="Tohari S."/>
            <person name="Kong K.W."/>
            <person name="Ho S."/>
            <person name="Lorente-Galdos B."/>
            <person name="Quilez J."/>
            <person name="Marques-Bonet T."/>
            <person name="Raney B.J."/>
            <person name="Ingham P.W."/>
            <person name="Tay A."/>
            <person name="Hillier L.W."/>
            <person name="Minx P."/>
            <person name="Boehm T."/>
            <person name="Wilson R.K."/>
            <person name="Brenner S."/>
            <person name="Warren W.C."/>
        </authorList>
    </citation>
    <scope>NUCLEOTIDE SEQUENCE</scope>
    <source>
        <tissue evidence="8">Ovary</tissue>
    </source>
</reference>
<dbReference type="Pfam" id="PF09770">
    <property type="entry name" value="PAT1"/>
    <property type="match status" value="1"/>
</dbReference>
<sequence length="539" mass="60743">LKSLDSSILDVGLCSSCGGLSLFTFEEQSPLFRDCRVRFEPRLSFLDLAWEKVHLPYSGPTRVKPGAFGGRPSVSFPHLEASHQVPVGSSKSRFRPGSPQVVRPKLSPMHFGSLSPSASIVSPSPDLLQTFRFPSYIDSLHPLHSSLLEHRKRGDSPRTFVEVAEPSAQLMTVGEKTWVMKLQAMQLQTQTPALQDYYYQEYFQRKQQRAVAEAEDTTNPNKPHAPKLPSFVQKKMYEAVVHIEGSLGQVAVSTCYSPRRAIDAVHVTIPEEDLKAVRHKRLRILDGIEKMFQILLEVEGMERKLGVVPEVDQPSLRQKIQRLVRHIYQSLRVSESRDSPDEGGWFLQTLSVRKGTKLVSRVLHFLQHQDTVCLTLTIAHHLPRLIKNDPDKVLLSLFNPLTIAILGFSFTEMIEVLTEVTGAHSEASSWLQELIRNQFCLSLLYTLLSHGEYLLRLETPLQPSIGDFEKWTDTIFRVAKELAEVPKSTVADPLCCPSNLLALFCRYVDKKTIQILKDKIDWCSVVTPSTSPTLTLSIG</sequence>
<keyword evidence="5" id="KW-0694">RNA-binding</keyword>
<organism evidence="8">
    <name type="scientific">Callorhinchus milii</name>
    <name type="common">Ghost shark</name>
    <dbReference type="NCBI Taxonomy" id="7868"/>
    <lineage>
        <taxon>Eukaryota</taxon>
        <taxon>Metazoa</taxon>
        <taxon>Chordata</taxon>
        <taxon>Craniata</taxon>
        <taxon>Vertebrata</taxon>
        <taxon>Chondrichthyes</taxon>
        <taxon>Holocephali</taxon>
        <taxon>Chimaeriformes</taxon>
        <taxon>Callorhinchidae</taxon>
        <taxon>Callorhinchus</taxon>
    </lineage>
</organism>
<evidence type="ECO:0000256" key="3">
    <source>
        <dbReference type="ARBA" id="ARBA00009138"/>
    </source>
</evidence>
<evidence type="ECO:0000313" key="8">
    <source>
        <dbReference type="EMBL" id="AFP01225.1"/>
    </source>
</evidence>
<dbReference type="EMBL" id="JW868707">
    <property type="protein sequence ID" value="AFP01225.1"/>
    <property type="molecule type" value="mRNA"/>
</dbReference>
<protein>
    <submittedName>
        <fullName evidence="8">Protein PAT1-like 2</fullName>
    </submittedName>
</protein>
<dbReference type="GO" id="GO:0000932">
    <property type="term" value="C:P-body"/>
    <property type="evidence" value="ECO:0007669"/>
    <property type="project" value="TreeGrafter"/>
</dbReference>
<dbReference type="GO" id="GO:0003723">
    <property type="term" value="F:RNA binding"/>
    <property type="evidence" value="ECO:0007669"/>
    <property type="project" value="UniProtKB-KW"/>
</dbReference>
<accession>V9KS46</accession>
<feature type="non-terminal residue" evidence="8">
    <location>
        <position position="1"/>
    </location>
</feature>
<dbReference type="InterPro" id="IPR019167">
    <property type="entry name" value="PAT1_dom"/>
</dbReference>
<dbReference type="PANTHER" id="PTHR21551">
    <property type="entry name" value="TOPOISOMERASE II-ASSOCIATED PROTEIN PAT1"/>
    <property type="match status" value="1"/>
</dbReference>
<keyword evidence="4" id="KW-0963">Cytoplasm</keyword>
<evidence type="ECO:0000259" key="7">
    <source>
        <dbReference type="Pfam" id="PF09770"/>
    </source>
</evidence>